<organism evidence="3 4">
    <name type="scientific">Saccharothrix australiensis</name>
    <dbReference type="NCBI Taxonomy" id="2072"/>
    <lineage>
        <taxon>Bacteria</taxon>
        <taxon>Bacillati</taxon>
        <taxon>Actinomycetota</taxon>
        <taxon>Actinomycetes</taxon>
        <taxon>Pseudonocardiales</taxon>
        <taxon>Pseudonocardiaceae</taxon>
        <taxon>Saccharothrix</taxon>
    </lineage>
</organism>
<accession>A0A495VZ91</accession>
<dbReference type="Gene3D" id="1.10.287.1060">
    <property type="entry name" value="ESAT-6-like"/>
    <property type="match status" value="1"/>
</dbReference>
<dbReference type="SUPFAM" id="SSF140453">
    <property type="entry name" value="EsxAB dimer-like"/>
    <property type="match status" value="1"/>
</dbReference>
<proteinExistence type="predicted"/>
<evidence type="ECO:0000256" key="1">
    <source>
        <dbReference type="SAM" id="MobiDB-lite"/>
    </source>
</evidence>
<comment type="caution">
    <text evidence="3">The sequence shown here is derived from an EMBL/GenBank/DDBJ whole genome shotgun (WGS) entry which is preliminary data.</text>
</comment>
<dbReference type="EMBL" id="RBXO01000001">
    <property type="protein sequence ID" value="RKT54761.1"/>
    <property type="molecule type" value="Genomic_DNA"/>
</dbReference>
<dbReference type="Proteomes" id="UP000282084">
    <property type="component" value="Unassembled WGS sequence"/>
</dbReference>
<dbReference type="AlphaFoldDB" id="A0A495VZ91"/>
<name>A0A495VZ91_9PSEU</name>
<keyword evidence="4" id="KW-1185">Reference proteome</keyword>
<dbReference type="InterPro" id="IPR057746">
    <property type="entry name" value="CpnT-like_N"/>
</dbReference>
<reference evidence="3 4" key="1">
    <citation type="submission" date="2018-10" db="EMBL/GenBank/DDBJ databases">
        <title>Sequencing the genomes of 1000 actinobacteria strains.</title>
        <authorList>
            <person name="Klenk H.-P."/>
        </authorList>
    </citation>
    <scope>NUCLEOTIDE SEQUENCE [LARGE SCALE GENOMIC DNA]</scope>
    <source>
        <strain evidence="3 4">DSM 43800</strain>
    </source>
</reference>
<protein>
    <recommendedName>
        <fullName evidence="2">Outer membrane channel protein CpnT-like N-terminal domain-containing protein</fullName>
    </recommendedName>
</protein>
<evidence type="ECO:0000313" key="4">
    <source>
        <dbReference type="Proteomes" id="UP000282084"/>
    </source>
</evidence>
<evidence type="ECO:0000313" key="3">
    <source>
        <dbReference type="EMBL" id="RKT54761.1"/>
    </source>
</evidence>
<gene>
    <name evidence="3" type="ORF">C8E97_3409</name>
</gene>
<dbReference type="RefSeq" id="WP_121006585.1">
    <property type="nucleotide sequence ID" value="NZ_RBXO01000001.1"/>
</dbReference>
<evidence type="ECO:0000259" key="2">
    <source>
        <dbReference type="Pfam" id="PF25547"/>
    </source>
</evidence>
<feature type="compositionally biased region" description="Basic and acidic residues" evidence="1">
    <location>
        <begin position="488"/>
        <end position="502"/>
    </location>
</feature>
<sequence length="502" mass="53177">MTGYDVDSAALIAHGKGSQEAAGNFGQLATLLEQARVSDDCFGPLGELMAFKYFDSLQECQDMADKAKSFMEGVAERAEQTAQTYLEAEDLIRSAFTDLGNGLGGPGGLGDLNGAGSGKSKSFLEQHAGYGSSWVGTAGDVARASSPPDVAIAAVNARMEQLQLVTSPGQSFIDNGLGFLIGIVISPIVEFVLEPAIGDPEQMRSTAQGWAKVAEWLDQAGEHERNRAQATAEAWKGAAGDKFRQQMGEFAEGSKAFADEIRNVQQILEIAADLFDAFVEICVDILQELVMGLIIEWLAAIAASWITAGGSLGAAGAVTTAQVSIAGGRLGQKVSQLLSKLMPLIKRLETMLQNLRKGPLKNLVERAEGLRDGNMAQKWVARQIDANPLAKIVTKANAERRVVDGAEEAATMASKTGNRFAARYGVDGEGANALTTNLAEAGLRMAGMSGTTHVPTAITNGVMENAPGLAMEQGVKYGYNKAQDPSSGEERQDSMNRGFEYE</sequence>
<dbReference type="Pfam" id="PF25547">
    <property type="entry name" value="WXG100_2"/>
    <property type="match status" value="1"/>
</dbReference>
<feature type="domain" description="Outer membrane channel protein CpnT-like N-terminal" evidence="2">
    <location>
        <begin position="198"/>
        <end position="310"/>
    </location>
</feature>
<dbReference type="OrthoDB" id="3593276at2"/>
<feature type="region of interest" description="Disordered" evidence="1">
    <location>
        <begin position="479"/>
        <end position="502"/>
    </location>
</feature>
<dbReference type="InterPro" id="IPR036689">
    <property type="entry name" value="ESAT-6-like_sf"/>
</dbReference>